<dbReference type="AlphaFoldDB" id="A0A6M3KHI5"/>
<protein>
    <submittedName>
        <fullName evidence="1">Uncharacterized protein</fullName>
    </submittedName>
</protein>
<accession>A0A6M3KHI5</accession>
<organism evidence="1">
    <name type="scientific">viral metagenome</name>
    <dbReference type="NCBI Taxonomy" id="1070528"/>
    <lineage>
        <taxon>unclassified sequences</taxon>
        <taxon>metagenomes</taxon>
        <taxon>organismal metagenomes</taxon>
    </lineage>
</organism>
<dbReference type="EMBL" id="MT142452">
    <property type="protein sequence ID" value="QJA81230.1"/>
    <property type="molecule type" value="Genomic_DNA"/>
</dbReference>
<reference evidence="1" key="1">
    <citation type="submission" date="2020-03" db="EMBL/GenBank/DDBJ databases">
        <title>The deep terrestrial virosphere.</title>
        <authorList>
            <person name="Holmfeldt K."/>
            <person name="Nilsson E."/>
            <person name="Simone D."/>
            <person name="Lopez-Fernandez M."/>
            <person name="Wu X."/>
            <person name="de Brujin I."/>
            <person name="Lundin D."/>
            <person name="Andersson A."/>
            <person name="Bertilsson S."/>
            <person name="Dopson M."/>
        </authorList>
    </citation>
    <scope>NUCLEOTIDE SEQUENCE</scope>
    <source>
        <strain evidence="1">MM415A00564</strain>
    </source>
</reference>
<gene>
    <name evidence="1" type="ORF">MM415A00564_0003</name>
</gene>
<sequence length="87" mass="9464">MKYVFAALVLVLCGCIGTPKIRVNRSKEERPTGWIIDSQGVFHAGYGRHAREILIIVSPEGKKYLAITGCGVTEVFPGVDGKSTVEE</sequence>
<evidence type="ECO:0000313" key="1">
    <source>
        <dbReference type="EMBL" id="QJA81230.1"/>
    </source>
</evidence>
<dbReference type="PROSITE" id="PS51257">
    <property type="entry name" value="PROKAR_LIPOPROTEIN"/>
    <property type="match status" value="1"/>
</dbReference>
<proteinExistence type="predicted"/>
<name>A0A6M3KHI5_9ZZZZ</name>